<dbReference type="SMART" id="SM00354">
    <property type="entry name" value="HTH_LACI"/>
    <property type="match status" value="1"/>
</dbReference>
<dbReference type="GO" id="GO:0000976">
    <property type="term" value="F:transcription cis-regulatory region binding"/>
    <property type="evidence" value="ECO:0007669"/>
    <property type="project" value="TreeGrafter"/>
</dbReference>
<evidence type="ECO:0000256" key="4">
    <source>
        <dbReference type="SAM" id="MobiDB-lite"/>
    </source>
</evidence>
<evidence type="ECO:0000256" key="2">
    <source>
        <dbReference type="ARBA" id="ARBA00023125"/>
    </source>
</evidence>
<evidence type="ECO:0000259" key="5">
    <source>
        <dbReference type="PROSITE" id="PS50932"/>
    </source>
</evidence>
<accession>A0A2Z3YMC5</accession>
<proteinExistence type="predicted"/>
<dbReference type="CDD" id="cd01392">
    <property type="entry name" value="HTH_LacI"/>
    <property type="match status" value="1"/>
</dbReference>
<dbReference type="SUPFAM" id="SSF53822">
    <property type="entry name" value="Periplasmic binding protein-like I"/>
    <property type="match status" value="1"/>
</dbReference>
<dbReference type="OrthoDB" id="37081at2"/>
<evidence type="ECO:0000256" key="3">
    <source>
        <dbReference type="ARBA" id="ARBA00023163"/>
    </source>
</evidence>
<dbReference type="InterPro" id="IPR010982">
    <property type="entry name" value="Lambda_DNA-bd_dom_sf"/>
</dbReference>
<dbReference type="InterPro" id="IPR000843">
    <property type="entry name" value="HTH_LacI"/>
</dbReference>
<organism evidence="6 7">
    <name type="scientific">Corynebacterium provencense</name>
    <dbReference type="NCBI Taxonomy" id="1737425"/>
    <lineage>
        <taxon>Bacteria</taxon>
        <taxon>Bacillati</taxon>
        <taxon>Actinomycetota</taxon>
        <taxon>Actinomycetes</taxon>
        <taxon>Mycobacteriales</taxon>
        <taxon>Corynebacteriaceae</taxon>
        <taxon>Corynebacterium</taxon>
    </lineage>
</organism>
<keyword evidence="1" id="KW-0805">Transcription regulation</keyword>
<dbReference type="Proteomes" id="UP000247696">
    <property type="component" value="Chromosome"/>
</dbReference>
<dbReference type="SUPFAM" id="SSF47413">
    <property type="entry name" value="lambda repressor-like DNA-binding domains"/>
    <property type="match status" value="1"/>
</dbReference>
<reference evidence="7" key="1">
    <citation type="submission" date="2017-11" db="EMBL/GenBank/DDBJ databases">
        <title>Otitis media/interna in a cat caused by the recently described species Corynebacterium provencense.</title>
        <authorList>
            <person name="Kittl S."/>
            <person name="Brodard I."/>
            <person name="Rychener L."/>
            <person name="Jores J."/>
            <person name="Roosje P."/>
            <person name="Gobeli Brawand S."/>
        </authorList>
    </citation>
    <scope>NUCLEOTIDE SEQUENCE [LARGE SCALE GENOMIC DNA]</scope>
    <source>
        <strain evidence="7">17KM38</strain>
    </source>
</reference>
<keyword evidence="7" id="KW-1185">Reference proteome</keyword>
<dbReference type="PROSITE" id="PS00356">
    <property type="entry name" value="HTH_LACI_1"/>
    <property type="match status" value="1"/>
</dbReference>
<name>A0A2Z3YMC5_9CORY</name>
<keyword evidence="2" id="KW-0238">DNA-binding</keyword>
<dbReference type="Pfam" id="PF13377">
    <property type="entry name" value="Peripla_BP_3"/>
    <property type="match status" value="1"/>
</dbReference>
<dbReference type="Gene3D" id="1.10.260.40">
    <property type="entry name" value="lambda repressor-like DNA-binding domains"/>
    <property type="match status" value="1"/>
</dbReference>
<evidence type="ECO:0000313" key="7">
    <source>
        <dbReference type="Proteomes" id="UP000247696"/>
    </source>
</evidence>
<feature type="region of interest" description="Disordered" evidence="4">
    <location>
        <begin position="325"/>
        <end position="345"/>
    </location>
</feature>
<dbReference type="KEGG" id="cpre:Csp1_11850"/>
<feature type="domain" description="HTH lacI-type" evidence="5">
    <location>
        <begin position="5"/>
        <end position="59"/>
    </location>
</feature>
<dbReference type="PROSITE" id="PS50932">
    <property type="entry name" value="HTH_LACI_2"/>
    <property type="match status" value="1"/>
</dbReference>
<dbReference type="PANTHER" id="PTHR30146:SF153">
    <property type="entry name" value="LACTOSE OPERON REPRESSOR"/>
    <property type="match status" value="1"/>
</dbReference>
<dbReference type="InterPro" id="IPR028082">
    <property type="entry name" value="Peripla_BP_I"/>
</dbReference>
<dbReference type="Gene3D" id="3.40.50.2300">
    <property type="match status" value="2"/>
</dbReference>
<feature type="compositionally biased region" description="Low complexity" evidence="4">
    <location>
        <begin position="328"/>
        <end position="345"/>
    </location>
</feature>
<gene>
    <name evidence="6" type="primary">rbsR</name>
    <name evidence="6" type="ORF">Csp1_11850</name>
</gene>
<evidence type="ECO:0000313" key="6">
    <source>
        <dbReference type="EMBL" id="AWT25985.1"/>
    </source>
</evidence>
<dbReference type="InterPro" id="IPR046335">
    <property type="entry name" value="LacI/GalR-like_sensor"/>
</dbReference>
<dbReference type="PANTHER" id="PTHR30146">
    <property type="entry name" value="LACI-RELATED TRANSCRIPTIONAL REPRESSOR"/>
    <property type="match status" value="1"/>
</dbReference>
<sequence>MNLPATLADVAAAAGVSRSTASLVLNGRPGPSAATVAKVRAVAEDLGYRPDVRARRLRGARSHCVALLTTVPEAVAGDESGYSFQIALAVPLSRLLLARGYSMLLVPPLQDVRQLDELDMDAAVIVEPRRDEPLTAELHRRGVRTVVVGDVPGLEVDAVVDRGASGADVVLAHLRDAGARHIAVVLGREENSVTVNVRDHVRRSGEDVVVVTADVDRGGDAARSAARDLLTARPETDAVYAPTDLLALGVLAAARDLGRSVPGDLLVATNFNGPRALGAVPPLTALDLDMTAVAEACAGLIVECVAGGAGAGVLRRTVPRPGLVVRESTSPSVSGTVVPGSVSGR</sequence>
<evidence type="ECO:0000256" key="1">
    <source>
        <dbReference type="ARBA" id="ARBA00023015"/>
    </source>
</evidence>
<dbReference type="Pfam" id="PF00356">
    <property type="entry name" value="LacI"/>
    <property type="match status" value="1"/>
</dbReference>
<dbReference type="GO" id="GO:0003700">
    <property type="term" value="F:DNA-binding transcription factor activity"/>
    <property type="evidence" value="ECO:0007669"/>
    <property type="project" value="TreeGrafter"/>
</dbReference>
<protein>
    <submittedName>
        <fullName evidence="6">Ribose operon repressor</fullName>
    </submittedName>
</protein>
<dbReference type="AlphaFoldDB" id="A0A2Z3YMC5"/>
<dbReference type="RefSeq" id="WP_110481313.1">
    <property type="nucleotide sequence ID" value="NZ_CP024988.1"/>
</dbReference>
<keyword evidence="3" id="KW-0804">Transcription</keyword>
<dbReference type="EMBL" id="CP024988">
    <property type="protein sequence ID" value="AWT25985.1"/>
    <property type="molecule type" value="Genomic_DNA"/>
</dbReference>